<accession>A0ACC0J733</accession>
<dbReference type="EMBL" id="CM046114">
    <property type="protein sequence ID" value="KAI8419913.1"/>
    <property type="molecule type" value="Genomic_DNA"/>
</dbReference>
<evidence type="ECO:0000313" key="1">
    <source>
        <dbReference type="EMBL" id="KAI8419913.1"/>
    </source>
</evidence>
<name>A0ACC0J733_CHOFU</name>
<dbReference type="Proteomes" id="UP001064048">
    <property type="component" value="Chromosome 14"/>
</dbReference>
<comment type="caution">
    <text evidence="1">The sequence shown here is derived from an EMBL/GenBank/DDBJ whole genome shotgun (WGS) entry which is preliminary data.</text>
</comment>
<reference evidence="1 2" key="1">
    <citation type="journal article" date="2022" name="Genome Biol. Evol.">
        <title>The Spruce Budworm Genome: Reconstructing the Evolutionary History of Antifreeze Proteins.</title>
        <authorList>
            <person name="Beliveau C."/>
            <person name="Gagne P."/>
            <person name="Picq S."/>
            <person name="Vernygora O."/>
            <person name="Keeling C.I."/>
            <person name="Pinkney K."/>
            <person name="Doucet D."/>
            <person name="Wen F."/>
            <person name="Johnston J.S."/>
            <person name="Maaroufi H."/>
            <person name="Boyle B."/>
            <person name="Laroche J."/>
            <person name="Dewar K."/>
            <person name="Juretic N."/>
            <person name="Blackburn G."/>
            <person name="Nisole A."/>
            <person name="Brunet B."/>
            <person name="Brandao M."/>
            <person name="Lumley L."/>
            <person name="Duan J."/>
            <person name="Quan G."/>
            <person name="Lucarotti C.J."/>
            <person name="Roe A.D."/>
            <person name="Sperling F.A.H."/>
            <person name="Levesque R.C."/>
            <person name="Cusson M."/>
        </authorList>
    </citation>
    <scope>NUCLEOTIDE SEQUENCE [LARGE SCALE GENOMIC DNA]</scope>
    <source>
        <strain evidence="1">Glfc:IPQL:Cfum</strain>
    </source>
</reference>
<gene>
    <name evidence="1" type="ORF">MSG28_008531</name>
</gene>
<keyword evidence="2" id="KW-1185">Reference proteome</keyword>
<sequence>MRKAVAISHQLAIRTALLLQPAVVDGDVVVASFESTLQRYRCQVSQPIGGVSASPLSSVIVGDTTTNTRRSDP</sequence>
<organism evidence="1 2">
    <name type="scientific">Choristoneura fumiferana</name>
    <name type="common">Spruce budworm moth</name>
    <name type="synonym">Archips fumiferana</name>
    <dbReference type="NCBI Taxonomy" id="7141"/>
    <lineage>
        <taxon>Eukaryota</taxon>
        <taxon>Metazoa</taxon>
        <taxon>Ecdysozoa</taxon>
        <taxon>Arthropoda</taxon>
        <taxon>Hexapoda</taxon>
        <taxon>Insecta</taxon>
        <taxon>Pterygota</taxon>
        <taxon>Neoptera</taxon>
        <taxon>Endopterygota</taxon>
        <taxon>Lepidoptera</taxon>
        <taxon>Glossata</taxon>
        <taxon>Ditrysia</taxon>
        <taxon>Tortricoidea</taxon>
        <taxon>Tortricidae</taxon>
        <taxon>Tortricinae</taxon>
        <taxon>Choristoneura</taxon>
    </lineage>
</organism>
<protein>
    <submittedName>
        <fullName evidence="1">Uncharacterized protein</fullName>
    </submittedName>
</protein>
<proteinExistence type="predicted"/>
<evidence type="ECO:0000313" key="2">
    <source>
        <dbReference type="Proteomes" id="UP001064048"/>
    </source>
</evidence>